<evidence type="ECO:0000313" key="2">
    <source>
        <dbReference type="Proteomes" id="UP000078561"/>
    </source>
</evidence>
<dbReference type="Proteomes" id="UP000078561">
    <property type="component" value="Unassembled WGS sequence"/>
</dbReference>
<evidence type="ECO:0000313" key="1">
    <source>
        <dbReference type="EMBL" id="SAL99181.1"/>
    </source>
</evidence>
<protein>
    <submittedName>
        <fullName evidence="1">Uncharacterized protein</fullName>
    </submittedName>
</protein>
<name>A0A168MTQ4_ABSGL</name>
<dbReference type="AlphaFoldDB" id="A0A168MTQ4"/>
<organism evidence="1">
    <name type="scientific">Absidia glauca</name>
    <name type="common">Pin mould</name>
    <dbReference type="NCBI Taxonomy" id="4829"/>
    <lineage>
        <taxon>Eukaryota</taxon>
        <taxon>Fungi</taxon>
        <taxon>Fungi incertae sedis</taxon>
        <taxon>Mucoromycota</taxon>
        <taxon>Mucoromycotina</taxon>
        <taxon>Mucoromycetes</taxon>
        <taxon>Mucorales</taxon>
        <taxon>Cunninghamellaceae</taxon>
        <taxon>Absidia</taxon>
    </lineage>
</organism>
<accession>A0A168MTQ4</accession>
<reference evidence="1" key="1">
    <citation type="submission" date="2016-04" db="EMBL/GenBank/DDBJ databases">
        <authorList>
            <person name="Evans L.H."/>
            <person name="Alamgir A."/>
            <person name="Owens N."/>
            <person name="Weber N.D."/>
            <person name="Virtaneva K."/>
            <person name="Barbian K."/>
            <person name="Babar A."/>
            <person name="Rosenke K."/>
        </authorList>
    </citation>
    <scope>NUCLEOTIDE SEQUENCE [LARGE SCALE GENOMIC DNA]</scope>
    <source>
        <strain evidence="1">CBS 101.48</strain>
    </source>
</reference>
<keyword evidence="2" id="KW-1185">Reference proteome</keyword>
<dbReference type="EMBL" id="LT552523">
    <property type="protein sequence ID" value="SAL99181.1"/>
    <property type="molecule type" value="Genomic_DNA"/>
</dbReference>
<dbReference type="OrthoDB" id="2264060at2759"/>
<proteinExistence type="predicted"/>
<sequence length="270" mass="30499">MVPLAADGASSSVRPADGSNAAYKVISTQAYISVTKAEKQLDDMDGNLDVCYLTDPTIPLFVLKERINGALFTFEGYLSTREVDVCPREDQPLLETTKQVTQFIELVYVSREVMDKELYSLSLVTMKDIFATVLQNSNCMEGKTLNGVASFCGKNKLGFLDAVDTRKKRKVTKTTGQRYRQLHVLKQEYYKTTTKSIVGYQDRSRRSHTICCSSRAQSARDSEPRDFLARPMISKPRCMDRKWFMSASSANLDYLQAGADILISDKFRRQ</sequence>
<gene>
    <name evidence="1" type="primary">ABSGL_04768.1 scaffold 5911</name>
</gene>
<dbReference type="InParanoid" id="A0A168MTQ4"/>